<dbReference type="InterPro" id="IPR007527">
    <property type="entry name" value="Znf_SWIM"/>
</dbReference>
<dbReference type="Proteomes" id="UP000289738">
    <property type="component" value="Chromosome A09"/>
</dbReference>
<keyword evidence="5" id="KW-1185">Reference proteome</keyword>
<dbReference type="STRING" id="3818.A0A445BK81"/>
<feature type="region of interest" description="Disordered" evidence="2">
    <location>
        <begin position="289"/>
        <end position="308"/>
    </location>
</feature>
<dbReference type="PANTHER" id="PTHR31973">
    <property type="entry name" value="POLYPROTEIN, PUTATIVE-RELATED"/>
    <property type="match status" value="1"/>
</dbReference>
<evidence type="ECO:0000256" key="2">
    <source>
        <dbReference type="SAM" id="MobiDB-lite"/>
    </source>
</evidence>
<comment type="caution">
    <text evidence="4">The sequence shown here is derived from an EMBL/GenBank/DDBJ whole genome shotgun (WGS) entry which is preliminary data.</text>
</comment>
<dbReference type="GO" id="GO:0008270">
    <property type="term" value="F:zinc ion binding"/>
    <property type="evidence" value="ECO:0007669"/>
    <property type="project" value="UniProtKB-KW"/>
</dbReference>
<gene>
    <name evidence="4" type="ORF">Ahy_A09g044502</name>
</gene>
<evidence type="ECO:0000259" key="3">
    <source>
        <dbReference type="PROSITE" id="PS50966"/>
    </source>
</evidence>
<evidence type="ECO:0000256" key="1">
    <source>
        <dbReference type="PROSITE-ProRule" id="PRU00325"/>
    </source>
</evidence>
<proteinExistence type="predicted"/>
<keyword evidence="1" id="KW-0479">Metal-binding</keyword>
<feature type="compositionally biased region" description="Pro residues" evidence="2">
    <location>
        <begin position="362"/>
        <end position="398"/>
    </location>
</feature>
<dbReference type="AlphaFoldDB" id="A0A445BK81"/>
<evidence type="ECO:0000313" key="5">
    <source>
        <dbReference type="Proteomes" id="UP000289738"/>
    </source>
</evidence>
<sequence length="471" mass="52142">MIKKRRFPKYNEAEMNREYEFQAGLEFKSLSQFKEAVKEHALLNGRDIRFRKNDKVRCIVVCKGRKGKCKWVCFASKVGGSDYFQIKTLNGKHTCGRNYSGRLASSSWISKKIANNISRGEEMKLVTFIQTIQDKYMANVSVGKAYWARRKASEDVHGRAIQQYDLMAGRCSCRFWGLCGMPCPHACCAIFEKGDSPEDYCSNYYSKVAYQATYGQSISPINGENMWPKIQCDTIIPPIFRVKPGRPMMVRIRKPDENRTQTKYRRTETSVTCSNYGQYGHNRRLCPNPIVTAPEDTQGSDAATGTGGVDSAANELAVAVEANGSAAAPTARSKIVKGRGRERAAVGMTRGRGRGRATPMTPNTPAPPSQLPHTPAPSSQPPHTHVPPSQPTNTPAPPTHSCTTLTAYKHPCTIITASTHPCTTITASTNPWTTFTAHHLIHTSITAHHLAYTCITAHCTNISTFAQDQNF</sequence>
<name>A0A445BK81_ARAHY</name>
<accession>A0A445BK81</accession>
<evidence type="ECO:0000313" key="4">
    <source>
        <dbReference type="EMBL" id="RYR39077.1"/>
    </source>
</evidence>
<dbReference type="InterPro" id="IPR004332">
    <property type="entry name" value="Transposase_MuDR"/>
</dbReference>
<keyword evidence="1" id="KW-0863">Zinc-finger</keyword>
<reference evidence="4 5" key="1">
    <citation type="submission" date="2019-01" db="EMBL/GenBank/DDBJ databases">
        <title>Sequencing of cultivated peanut Arachis hypogaea provides insights into genome evolution and oil improvement.</title>
        <authorList>
            <person name="Chen X."/>
        </authorList>
    </citation>
    <scope>NUCLEOTIDE SEQUENCE [LARGE SCALE GENOMIC DNA]</scope>
    <source>
        <strain evidence="5">cv. Fuhuasheng</strain>
        <tissue evidence="4">Leaves</tissue>
    </source>
</reference>
<feature type="region of interest" description="Disordered" evidence="2">
    <location>
        <begin position="323"/>
        <end position="400"/>
    </location>
</feature>
<dbReference type="Pfam" id="PF03108">
    <property type="entry name" value="DBD_Tnp_Mut"/>
    <property type="match status" value="1"/>
</dbReference>
<organism evidence="4 5">
    <name type="scientific">Arachis hypogaea</name>
    <name type="common">Peanut</name>
    <dbReference type="NCBI Taxonomy" id="3818"/>
    <lineage>
        <taxon>Eukaryota</taxon>
        <taxon>Viridiplantae</taxon>
        <taxon>Streptophyta</taxon>
        <taxon>Embryophyta</taxon>
        <taxon>Tracheophyta</taxon>
        <taxon>Spermatophyta</taxon>
        <taxon>Magnoliopsida</taxon>
        <taxon>eudicotyledons</taxon>
        <taxon>Gunneridae</taxon>
        <taxon>Pentapetalae</taxon>
        <taxon>rosids</taxon>
        <taxon>fabids</taxon>
        <taxon>Fabales</taxon>
        <taxon>Fabaceae</taxon>
        <taxon>Papilionoideae</taxon>
        <taxon>50 kb inversion clade</taxon>
        <taxon>dalbergioids sensu lato</taxon>
        <taxon>Dalbergieae</taxon>
        <taxon>Pterocarpus clade</taxon>
        <taxon>Arachis</taxon>
    </lineage>
</organism>
<feature type="domain" description="SWIM-type" evidence="3">
    <location>
        <begin position="156"/>
        <end position="194"/>
    </location>
</feature>
<keyword evidence="1" id="KW-0862">Zinc</keyword>
<protein>
    <recommendedName>
        <fullName evidence="3">SWIM-type domain-containing protein</fullName>
    </recommendedName>
</protein>
<dbReference type="PANTHER" id="PTHR31973:SF187">
    <property type="entry name" value="MUTATOR TRANSPOSASE MUDRA PROTEIN"/>
    <property type="match status" value="1"/>
</dbReference>
<dbReference type="PROSITE" id="PS50966">
    <property type="entry name" value="ZF_SWIM"/>
    <property type="match status" value="1"/>
</dbReference>
<dbReference type="EMBL" id="SDMP01000009">
    <property type="protein sequence ID" value="RYR39077.1"/>
    <property type="molecule type" value="Genomic_DNA"/>
</dbReference>